<name>A0ABW4EMZ6_9PSEU</name>
<dbReference type="Pfam" id="PF03372">
    <property type="entry name" value="Exo_endo_phos"/>
    <property type="match status" value="1"/>
</dbReference>
<dbReference type="InterPro" id="IPR051916">
    <property type="entry name" value="GPI-anchor_lipid_remodeler"/>
</dbReference>
<dbReference type="PANTHER" id="PTHR14859:SF1">
    <property type="entry name" value="PGAP2-INTERACTING PROTEIN"/>
    <property type="match status" value="1"/>
</dbReference>
<dbReference type="RefSeq" id="WP_344729069.1">
    <property type="nucleotide sequence ID" value="NZ_BAAAUS010000059.1"/>
</dbReference>
<comment type="caution">
    <text evidence="2">The sequence shown here is derived from an EMBL/GenBank/DDBJ whole genome shotgun (WGS) entry which is preliminary data.</text>
</comment>
<dbReference type="InterPro" id="IPR036691">
    <property type="entry name" value="Endo/exonu/phosph_ase_sf"/>
</dbReference>
<protein>
    <submittedName>
        <fullName evidence="2">Endonuclease/exonuclease/phosphatase family protein</fullName>
    </submittedName>
</protein>
<keyword evidence="2" id="KW-0378">Hydrolase</keyword>
<dbReference type="InterPro" id="IPR005135">
    <property type="entry name" value="Endo/exonuclease/phosphatase"/>
</dbReference>
<dbReference type="EMBL" id="JBHUCO010000006">
    <property type="protein sequence ID" value="MFD1516983.1"/>
    <property type="molecule type" value="Genomic_DNA"/>
</dbReference>
<dbReference type="PANTHER" id="PTHR14859">
    <property type="entry name" value="CALCOFLUOR WHITE HYPERSENSITIVE PROTEIN PRECURSOR"/>
    <property type="match status" value="1"/>
</dbReference>
<reference evidence="3" key="1">
    <citation type="journal article" date="2019" name="Int. J. Syst. Evol. Microbiol.">
        <title>The Global Catalogue of Microorganisms (GCM) 10K type strain sequencing project: providing services to taxonomists for standard genome sequencing and annotation.</title>
        <authorList>
            <consortium name="The Broad Institute Genomics Platform"/>
            <consortium name="The Broad Institute Genome Sequencing Center for Infectious Disease"/>
            <person name="Wu L."/>
            <person name="Ma J."/>
        </authorList>
    </citation>
    <scope>NUCLEOTIDE SEQUENCE [LARGE SCALE GENOMIC DNA]</scope>
    <source>
        <strain evidence="3">CCM 7043</strain>
    </source>
</reference>
<evidence type="ECO:0000313" key="3">
    <source>
        <dbReference type="Proteomes" id="UP001597114"/>
    </source>
</evidence>
<evidence type="ECO:0000313" key="2">
    <source>
        <dbReference type="EMBL" id="MFD1516983.1"/>
    </source>
</evidence>
<keyword evidence="3" id="KW-1185">Reference proteome</keyword>
<keyword evidence="2" id="KW-0255">Endonuclease</keyword>
<accession>A0ABW4EMZ6</accession>
<proteinExistence type="predicted"/>
<feature type="domain" description="Endonuclease/exonuclease/phosphatase" evidence="1">
    <location>
        <begin position="1"/>
        <end position="247"/>
    </location>
</feature>
<keyword evidence="2" id="KW-0540">Nuclease</keyword>
<gene>
    <name evidence="2" type="ORF">ACFSJD_05765</name>
</gene>
<dbReference type="Gene3D" id="3.60.10.10">
    <property type="entry name" value="Endonuclease/exonuclease/phosphatase"/>
    <property type="match status" value="1"/>
</dbReference>
<evidence type="ECO:0000259" key="1">
    <source>
        <dbReference type="Pfam" id="PF03372"/>
    </source>
</evidence>
<dbReference type="SUPFAM" id="SSF56219">
    <property type="entry name" value="DNase I-like"/>
    <property type="match status" value="1"/>
</dbReference>
<organism evidence="2 3">
    <name type="scientific">Pseudonocardia yunnanensis</name>
    <dbReference type="NCBI Taxonomy" id="58107"/>
    <lineage>
        <taxon>Bacteria</taxon>
        <taxon>Bacillati</taxon>
        <taxon>Actinomycetota</taxon>
        <taxon>Actinomycetes</taxon>
        <taxon>Pseudonocardiales</taxon>
        <taxon>Pseudonocardiaceae</taxon>
        <taxon>Pseudonocardia</taxon>
    </lineage>
</organism>
<dbReference type="GO" id="GO:0004519">
    <property type="term" value="F:endonuclease activity"/>
    <property type="evidence" value="ECO:0007669"/>
    <property type="project" value="UniProtKB-KW"/>
</dbReference>
<sequence length="258" mass="28025">MTYNMLHAPGDRLGHLVDVVRSVDPDVLACQEINTYEGMMDLSRELGMLPVWGPANSHEDTRDGRPLYEHLVVLSKPAPKAVRVHRGDRRAMFRPVLEVRLEAPGGTTVTFFVVHLRAVLDATERYLKWRELGALLAVIAGADGPVVAMGDFNALPPGETPPAEGTRRELPEDHLAAFGGGVVAAITEAGLVDSLRLVHPYTGTPDSTLLHRPGARVDYIFVSEELRDCVTKAGIVDGEAVTVASDHRPVVAELTFTQ</sequence>
<dbReference type="Proteomes" id="UP001597114">
    <property type="component" value="Unassembled WGS sequence"/>
</dbReference>